<dbReference type="Proteomes" id="UP001224775">
    <property type="component" value="Unassembled WGS sequence"/>
</dbReference>
<evidence type="ECO:0000313" key="3">
    <source>
        <dbReference type="EMBL" id="KAK1744139.1"/>
    </source>
</evidence>
<organism evidence="3 4">
    <name type="scientific">Skeletonema marinoi</name>
    <dbReference type="NCBI Taxonomy" id="267567"/>
    <lineage>
        <taxon>Eukaryota</taxon>
        <taxon>Sar</taxon>
        <taxon>Stramenopiles</taxon>
        <taxon>Ochrophyta</taxon>
        <taxon>Bacillariophyta</taxon>
        <taxon>Coscinodiscophyceae</taxon>
        <taxon>Thalassiosirophycidae</taxon>
        <taxon>Thalassiosirales</taxon>
        <taxon>Skeletonemataceae</taxon>
        <taxon>Skeletonema</taxon>
        <taxon>Skeletonema marinoi-dohrnii complex</taxon>
    </lineage>
</organism>
<comment type="caution">
    <text evidence="3">The sequence shown here is derived from an EMBL/GenBank/DDBJ whole genome shotgun (WGS) entry which is preliminary data.</text>
</comment>
<reference evidence="3" key="1">
    <citation type="submission" date="2023-06" db="EMBL/GenBank/DDBJ databases">
        <title>Survivors Of The Sea: Transcriptome response of Skeletonema marinoi to long-term dormancy.</title>
        <authorList>
            <person name="Pinder M.I.M."/>
            <person name="Kourtchenko O."/>
            <person name="Robertson E.K."/>
            <person name="Larsson T."/>
            <person name="Maumus F."/>
            <person name="Osuna-Cruz C.M."/>
            <person name="Vancaester E."/>
            <person name="Stenow R."/>
            <person name="Vandepoele K."/>
            <person name="Ploug H."/>
            <person name="Bruchert V."/>
            <person name="Godhe A."/>
            <person name="Topel M."/>
        </authorList>
    </citation>
    <scope>NUCLEOTIDE SEQUENCE</scope>
    <source>
        <strain evidence="3">R05AC</strain>
    </source>
</reference>
<evidence type="ECO:0000256" key="2">
    <source>
        <dbReference type="SAM" id="MobiDB-lite"/>
    </source>
</evidence>
<evidence type="ECO:0000313" key="4">
    <source>
        <dbReference type="Proteomes" id="UP001224775"/>
    </source>
</evidence>
<dbReference type="AlphaFoldDB" id="A0AAD8YEL6"/>
<feature type="compositionally biased region" description="Basic and acidic residues" evidence="2">
    <location>
        <begin position="37"/>
        <end position="48"/>
    </location>
</feature>
<evidence type="ECO:0000256" key="1">
    <source>
        <dbReference type="SAM" id="Coils"/>
    </source>
</evidence>
<accession>A0AAD8YEL6</accession>
<dbReference type="EMBL" id="JATAAI010000007">
    <property type="protein sequence ID" value="KAK1744139.1"/>
    <property type="molecule type" value="Genomic_DNA"/>
</dbReference>
<keyword evidence="4" id="KW-1185">Reference proteome</keyword>
<sequence length="360" mass="41259">MREMEGALRKARRDNADLRAKVEKSEESTNSLGQLEEELKSTQNDRDEALRELSSLRDECNRLSEQSRDDATKYEQLVTSNEELQKALSTAQSQLEKKVEILRQDLSEAKEREDQLKEACQIYEQQKRETDDVKSALDDMANSFEKQQIDFELKSSEMAELEEVHAASLVQHASELEASEVHAQTQMEALSSLQQKYQSQMLTFQSQIKSLREAAINNSDGPDDEVRDEIDKKLKLANEEIKLLGSDADAKRRRRLEREVSTLQAHVSNAEGTESRLRQQILLLSEELSETNAAYKKNISDLQQELAEMRAFSASSHYNSVDMEARDSDSGDEFEIKRKNIENDALQDYVAQRWQAFDPS</sequence>
<feature type="compositionally biased region" description="Basic and acidic residues" evidence="2">
    <location>
        <begin position="1"/>
        <end position="27"/>
    </location>
</feature>
<feature type="region of interest" description="Disordered" evidence="2">
    <location>
        <begin position="1"/>
        <end position="48"/>
    </location>
</feature>
<gene>
    <name evidence="3" type="ORF">QTG54_004672</name>
</gene>
<protein>
    <submittedName>
        <fullName evidence="3">Uncharacterized protein</fullName>
    </submittedName>
</protein>
<name>A0AAD8YEL6_9STRA</name>
<proteinExistence type="predicted"/>
<keyword evidence="1" id="KW-0175">Coiled coil</keyword>
<feature type="coiled-coil region" evidence="1">
    <location>
        <begin position="253"/>
        <end position="312"/>
    </location>
</feature>